<evidence type="ECO:0000313" key="4">
    <source>
        <dbReference type="Proteomes" id="UP000823847"/>
    </source>
</evidence>
<dbReference type="InterPro" id="IPR037238">
    <property type="entry name" value="YbiA-like_sf"/>
</dbReference>
<dbReference type="CDD" id="cd15457">
    <property type="entry name" value="NADAR"/>
    <property type="match status" value="1"/>
</dbReference>
<reference evidence="3" key="1">
    <citation type="journal article" date="2021" name="PeerJ">
        <title>Extensive microbial diversity within the chicken gut microbiome revealed by metagenomics and culture.</title>
        <authorList>
            <person name="Gilroy R."/>
            <person name="Ravi A."/>
            <person name="Getino M."/>
            <person name="Pursley I."/>
            <person name="Horton D.L."/>
            <person name="Alikhan N.F."/>
            <person name="Baker D."/>
            <person name="Gharbi K."/>
            <person name="Hall N."/>
            <person name="Watson M."/>
            <person name="Adriaenssens E.M."/>
            <person name="Foster-Nyarko E."/>
            <person name="Jarju S."/>
            <person name="Secka A."/>
            <person name="Antonio M."/>
            <person name="Oren A."/>
            <person name="Chaudhuri R.R."/>
            <person name="La Ragione R."/>
            <person name="Hildebrand F."/>
            <person name="Pallen M.J."/>
        </authorList>
    </citation>
    <scope>NUCLEOTIDE SEQUENCE</scope>
    <source>
        <strain evidence="3">ChiHecec2B26-12326</strain>
    </source>
</reference>
<dbReference type="SUPFAM" id="SSF143990">
    <property type="entry name" value="YbiA-like"/>
    <property type="match status" value="1"/>
</dbReference>
<accession>A0A9D1XRH2</accession>
<name>A0A9D1XRH2_9BACT</name>
<dbReference type="AlphaFoldDB" id="A0A9D1XRH2"/>
<comment type="caution">
    <text evidence="3">The sequence shown here is derived from an EMBL/GenBank/DDBJ whole genome shotgun (WGS) entry which is preliminary data.</text>
</comment>
<dbReference type="InterPro" id="IPR012816">
    <property type="entry name" value="NADAR"/>
</dbReference>
<proteinExistence type="predicted"/>
<organism evidence="3 4">
    <name type="scientific">Candidatus Parabacteroides intestinigallinarum</name>
    <dbReference type="NCBI Taxonomy" id="2838722"/>
    <lineage>
        <taxon>Bacteria</taxon>
        <taxon>Pseudomonadati</taxon>
        <taxon>Bacteroidota</taxon>
        <taxon>Bacteroidia</taxon>
        <taxon>Bacteroidales</taxon>
        <taxon>Tannerellaceae</taxon>
        <taxon>Parabacteroides</taxon>
    </lineage>
</organism>
<evidence type="ECO:0000313" key="3">
    <source>
        <dbReference type="EMBL" id="HIX86407.1"/>
    </source>
</evidence>
<dbReference type="Gene3D" id="1.10.357.40">
    <property type="entry name" value="YbiA-like"/>
    <property type="match status" value="1"/>
</dbReference>
<protein>
    <submittedName>
        <fullName evidence="3">Uncharacterized protein</fullName>
    </submittedName>
</protein>
<dbReference type="Proteomes" id="UP000823847">
    <property type="component" value="Unassembled WGS sequence"/>
</dbReference>
<gene>
    <name evidence="3" type="ORF">H9848_07355</name>
</gene>
<evidence type="ECO:0000256" key="2">
    <source>
        <dbReference type="ARBA" id="ARBA00000751"/>
    </source>
</evidence>
<comment type="catalytic activity">
    <reaction evidence="2">
        <text>2,5-diamino-6-hydroxy-4-(5-phosphoribosylamino)-pyrimidine + H2O = 2,5,6-triamino-4-hydroxypyrimidine + D-ribose 5-phosphate</text>
        <dbReference type="Rhea" id="RHEA:23436"/>
        <dbReference type="ChEBI" id="CHEBI:15377"/>
        <dbReference type="ChEBI" id="CHEBI:58614"/>
        <dbReference type="ChEBI" id="CHEBI:78346"/>
        <dbReference type="ChEBI" id="CHEBI:137796"/>
    </reaction>
</comment>
<sequence>MRALRRLYARWLVRRGKAVDIESSGAYPANVLSNLCGNKFEIDGFQCGSMEGFLQALKFSDKQTQHQVCQMKGIRAKRKSSNAWQARQQLYWNGTAIDRGSEAFQQLIRRAYRALFEQNERFRNALLLTRDKRLLHSIGKTNPRETILTEQEFCQILTELRNQADTTHEDPSVWICYRQRCPFRIFCK</sequence>
<dbReference type="Pfam" id="PF08010">
    <property type="entry name" value="Phage_30_3"/>
    <property type="match status" value="1"/>
</dbReference>
<dbReference type="EMBL" id="DXEN01000055">
    <property type="protein sequence ID" value="HIX86407.1"/>
    <property type="molecule type" value="Genomic_DNA"/>
</dbReference>
<evidence type="ECO:0000256" key="1">
    <source>
        <dbReference type="ARBA" id="ARBA00000022"/>
    </source>
</evidence>
<reference evidence="3" key="2">
    <citation type="submission" date="2021-04" db="EMBL/GenBank/DDBJ databases">
        <authorList>
            <person name="Gilroy R."/>
        </authorList>
    </citation>
    <scope>NUCLEOTIDE SEQUENCE</scope>
    <source>
        <strain evidence="3">ChiHecec2B26-12326</strain>
    </source>
</reference>
<dbReference type="InterPro" id="IPR012596">
    <property type="entry name" value="Phage_T4_Y12G"/>
</dbReference>
<comment type="catalytic activity">
    <reaction evidence="1">
        <text>5-amino-6-(5-phospho-D-ribosylamino)uracil + H2O = 5,6-diaminouracil + D-ribose 5-phosphate</text>
        <dbReference type="Rhea" id="RHEA:55020"/>
        <dbReference type="ChEBI" id="CHEBI:15377"/>
        <dbReference type="ChEBI" id="CHEBI:46252"/>
        <dbReference type="ChEBI" id="CHEBI:58453"/>
        <dbReference type="ChEBI" id="CHEBI:78346"/>
    </reaction>
</comment>